<protein>
    <recommendedName>
        <fullName evidence="4">Replication protein A2</fullName>
    </recommendedName>
</protein>
<feature type="region of interest" description="Disordered" evidence="1">
    <location>
        <begin position="241"/>
        <end position="290"/>
    </location>
</feature>
<dbReference type="Proteomes" id="UP000224006">
    <property type="component" value="Chromosome XIII"/>
</dbReference>
<organism evidence="2 3">
    <name type="scientific">Besnoitia besnoiti</name>
    <name type="common">Apicomplexan protozoan</name>
    <dbReference type="NCBI Taxonomy" id="94643"/>
    <lineage>
        <taxon>Eukaryota</taxon>
        <taxon>Sar</taxon>
        <taxon>Alveolata</taxon>
        <taxon>Apicomplexa</taxon>
        <taxon>Conoidasida</taxon>
        <taxon>Coccidia</taxon>
        <taxon>Eucoccidiorida</taxon>
        <taxon>Eimeriorina</taxon>
        <taxon>Sarcocystidae</taxon>
        <taxon>Besnoitia</taxon>
    </lineage>
</organism>
<evidence type="ECO:0008006" key="4">
    <source>
        <dbReference type="Google" id="ProtNLM"/>
    </source>
</evidence>
<dbReference type="AlphaFoldDB" id="A0A2A9LZN2"/>
<name>A0A2A9LZN2_BESBE</name>
<evidence type="ECO:0000313" key="2">
    <source>
        <dbReference type="EMBL" id="PFH31189.1"/>
    </source>
</evidence>
<feature type="compositionally biased region" description="Pro residues" evidence="1">
    <location>
        <begin position="241"/>
        <end position="255"/>
    </location>
</feature>
<dbReference type="InterPro" id="IPR012340">
    <property type="entry name" value="NA-bd_OB-fold"/>
</dbReference>
<evidence type="ECO:0000313" key="3">
    <source>
        <dbReference type="Proteomes" id="UP000224006"/>
    </source>
</evidence>
<dbReference type="GeneID" id="40308115"/>
<keyword evidence="3" id="KW-1185">Reference proteome</keyword>
<dbReference type="RefSeq" id="XP_029215198.1">
    <property type="nucleotide sequence ID" value="XM_029361731.1"/>
</dbReference>
<dbReference type="VEuPathDB" id="ToxoDB:BESB_030630"/>
<reference evidence="2 3" key="1">
    <citation type="submission" date="2017-09" db="EMBL/GenBank/DDBJ databases">
        <title>Genome sequencing of Besnoitia besnoiti strain Bb-Ger1.</title>
        <authorList>
            <person name="Schares G."/>
            <person name="Venepally P."/>
            <person name="Lorenzi H.A."/>
        </authorList>
    </citation>
    <scope>NUCLEOTIDE SEQUENCE [LARGE SCALE GENOMIC DNA]</scope>
    <source>
        <strain evidence="2 3">Bb-Ger1</strain>
    </source>
</reference>
<dbReference type="KEGG" id="bbes:BESB_030630"/>
<dbReference type="Gene3D" id="2.40.50.140">
    <property type="entry name" value="Nucleic acid-binding proteins"/>
    <property type="match status" value="1"/>
</dbReference>
<comment type="caution">
    <text evidence="2">The sequence shown here is derived from an EMBL/GenBank/DDBJ whole genome shotgun (WGS) entry which is preliminary data.</text>
</comment>
<gene>
    <name evidence="2" type="ORF">BESB_030630</name>
</gene>
<sequence>MDFGHDPGPEGAPQFGGGFGGDAFGGFADAEGGGFFTGGGPTGPMFGTGDFDGGGFLMHAGAGATQQGAMVGHQQNTFMPVKIGAVMNAFAENPNESTVSLAPAPAPPLHLLRIIGRVSRVAGVCAEADALPGRAAVPIDFSAGRASFELEDGTGVVECEWLLGDDITPYKQRLVESALQLNNYVRVYGHLSTLGQAVPMLRVHAVRPVPSAGDLLFHEADCCSAYVKIKFFGQALPDPLESPVPRPVRGPPAPQGPSAGPKPSFASSLSSPARAPQGYGGRGDGEWSKQ</sequence>
<accession>A0A2A9LZN2</accession>
<dbReference type="EMBL" id="NWUJ01000016">
    <property type="protein sequence ID" value="PFH31189.1"/>
    <property type="molecule type" value="Genomic_DNA"/>
</dbReference>
<proteinExistence type="predicted"/>
<evidence type="ECO:0000256" key="1">
    <source>
        <dbReference type="SAM" id="MobiDB-lite"/>
    </source>
</evidence>
<dbReference type="OrthoDB" id="25571at2759"/>
<dbReference type="STRING" id="94643.A0A2A9LZN2"/>
<dbReference type="SUPFAM" id="SSF50249">
    <property type="entry name" value="Nucleic acid-binding proteins"/>
    <property type="match status" value="1"/>
</dbReference>